<keyword evidence="2" id="KW-0805">Transcription regulation</keyword>
<dbReference type="RefSeq" id="WP_010026872.1">
    <property type="nucleotide sequence ID" value="NZ_AFVQ02000011.1"/>
</dbReference>
<dbReference type="PANTHER" id="PTHR30204:SF65">
    <property type="entry name" value="HTH-TYPE TRANSCRIPTIONAL REGULATOR TNRA"/>
    <property type="match status" value="1"/>
</dbReference>
<dbReference type="InterPro" id="IPR047057">
    <property type="entry name" value="MerR_fam"/>
</dbReference>
<dbReference type="PROSITE" id="PS50937">
    <property type="entry name" value="HTH_MERR_2"/>
    <property type="match status" value="1"/>
</dbReference>
<protein>
    <submittedName>
        <fullName evidence="6">MerR family transcriptional regulator</fullName>
    </submittedName>
</protein>
<evidence type="ECO:0000256" key="2">
    <source>
        <dbReference type="ARBA" id="ARBA00023015"/>
    </source>
</evidence>
<evidence type="ECO:0000259" key="5">
    <source>
        <dbReference type="PROSITE" id="PS50937"/>
    </source>
</evidence>
<name>A0A0U1QSQ1_9BACL</name>
<dbReference type="AlphaFoldDB" id="A0A0U1QSQ1"/>
<reference evidence="6 7" key="1">
    <citation type="journal article" date="2011" name="J. Bacteriol.">
        <title>Draft genome sequence of Sporolactobacillus inulinus strain CASD, an efficient D-lactic acid-producing bacterium with high-concentration lactate tolerance capability.</title>
        <authorList>
            <person name="Yu B."/>
            <person name="Su F."/>
            <person name="Wang L."/>
            <person name="Xu K."/>
            <person name="Zhao B."/>
            <person name="Xu P."/>
        </authorList>
    </citation>
    <scope>NUCLEOTIDE SEQUENCE [LARGE SCALE GENOMIC DNA]</scope>
    <source>
        <strain evidence="6 7">CASD</strain>
    </source>
</reference>
<dbReference type="SUPFAM" id="SSF46955">
    <property type="entry name" value="Putative DNA-binding domain"/>
    <property type="match status" value="1"/>
</dbReference>
<dbReference type="OrthoDB" id="9806513at2"/>
<dbReference type="Pfam" id="PF13411">
    <property type="entry name" value="MerR_1"/>
    <property type="match status" value="1"/>
</dbReference>
<keyword evidence="3" id="KW-0238">DNA-binding</keyword>
<evidence type="ECO:0000256" key="4">
    <source>
        <dbReference type="ARBA" id="ARBA00023163"/>
    </source>
</evidence>
<dbReference type="GO" id="GO:0003677">
    <property type="term" value="F:DNA binding"/>
    <property type="evidence" value="ECO:0007669"/>
    <property type="project" value="UniProtKB-KW"/>
</dbReference>
<dbReference type="GO" id="GO:0003700">
    <property type="term" value="F:DNA-binding transcription factor activity"/>
    <property type="evidence" value="ECO:0007669"/>
    <property type="project" value="InterPro"/>
</dbReference>
<evidence type="ECO:0000256" key="1">
    <source>
        <dbReference type="ARBA" id="ARBA00022491"/>
    </source>
</evidence>
<dbReference type="SMART" id="SM00422">
    <property type="entry name" value="HTH_MERR"/>
    <property type="match status" value="1"/>
</dbReference>
<keyword evidence="4" id="KW-0804">Transcription</keyword>
<feature type="domain" description="HTH merR-type" evidence="5">
    <location>
        <begin position="15"/>
        <end position="83"/>
    </location>
</feature>
<gene>
    <name evidence="6" type="ORF">SINU_00860</name>
</gene>
<dbReference type="EMBL" id="AFVQ02000011">
    <property type="protein sequence ID" value="KLI03782.1"/>
    <property type="molecule type" value="Genomic_DNA"/>
</dbReference>
<sequence>MATHSQKDAYLYKKVITIGTVCELTGLSERQIRYYEKRKLIFPERTERGNRKYSFADVEALMDIANKMEDGMQTSELRKEMQRKEEKRYDTKLRERMIRGQLNAYFNKRD</sequence>
<dbReference type="Proteomes" id="UP000035553">
    <property type="component" value="Unassembled WGS sequence"/>
</dbReference>
<dbReference type="PANTHER" id="PTHR30204">
    <property type="entry name" value="REDOX-CYCLING DRUG-SENSING TRANSCRIPTIONAL ACTIVATOR SOXR"/>
    <property type="match status" value="1"/>
</dbReference>
<keyword evidence="7" id="KW-1185">Reference proteome</keyword>
<accession>A0A0U1QSQ1</accession>
<organism evidence="6 7">
    <name type="scientific">Sporolactobacillus inulinus CASD</name>
    <dbReference type="NCBI Taxonomy" id="1069536"/>
    <lineage>
        <taxon>Bacteria</taxon>
        <taxon>Bacillati</taxon>
        <taxon>Bacillota</taxon>
        <taxon>Bacilli</taxon>
        <taxon>Bacillales</taxon>
        <taxon>Sporolactobacillaceae</taxon>
        <taxon>Sporolactobacillus</taxon>
    </lineage>
</organism>
<dbReference type="STRING" id="1069536.SINU_00860"/>
<evidence type="ECO:0000256" key="3">
    <source>
        <dbReference type="ARBA" id="ARBA00023125"/>
    </source>
</evidence>
<dbReference type="Gene3D" id="1.10.1660.10">
    <property type="match status" value="1"/>
</dbReference>
<comment type="caution">
    <text evidence="6">The sequence shown here is derived from an EMBL/GenBank/DDBJ whole genome shotgun (WGS) entry which is preliminary data.</text>
</comment>
<dbReference type="InterPro" id="IPR000551">
    <property type="entry name" value="MerR-type_HTH_dom"/>
</dbReference>
<proteinExistence type="predicted"/>
<evidence type="ECO:0000313" key="7">
    <source>
        <dbReference type="Proteomes" id="UP000035553"/>
    </source>
</evidence>
<dbReference type="InterPro" id="IPR009061">
    <property type="entry name" value="DNA-bd_dom_put_sf"/>
</dbReference>
<evidence type="ECO:0000313" key="6">
    <source>
        <dbReference type="EMBL" id="KLI03782.1"/>
    </source>
</evidence>
<keyword evidence="1" id="KW-0678">Repressor</keyword>